<evidence type="ECO:0000256" key="4">
    <source>
        <dbReference type="SAM" id="Coils"/>
    </source>
</evidence>
<dbReference type="PANTHER" id="PTHR10903:SF168">
    <property type="entry name" value="GTPASE IMAP FAMILY MEMBER 4-RELATED"/>
    <property type="match status" value="1"/>
</dbReference>
<evidence type="ECO:0000313" key="7">
    <source>
        <dbReference type="EMBL" id="CAL1582796.1"/>
    </source>
</evidence>
<feature type="coiled-coil region" evidence="4">
    <location>
        <begin position="340"/>
        <end position="374"/>
    </location>
</feature>
<dbReference type="PROSITE" id="PS51720">
    <property type="entry name" value="G_AIG1"/>
    <property type="match status" value="1"/>
</dbReference>
<name>A0AAV2JYT8_KNICA</name>
<dbReference type="Proteomes" id="UP001497482">
    <property type="component" value="Chromosome 15"/>
</dbReference>
<keyword evidence="2" id="KW-0547">Nucleotide-binding</keyword>
<feature type="compositionally biased region" description="Basic and acidic residues" evidence="5">
    <location>
        <begin position="416"/>
        <end position="427"/>
    </location>
</feature>
<gene>
    <name evidence="7" type="ORF">KC01_LOCUS13346</name>
</gene>
<proteinExistence type="inferred from homology"/>
<dbReference type="Gene3D" id="3.40.50.300">
    <property type="entry name" value="P-loop containing nucleotide triphosphate hydrolases"/>
    <property type="match status" value="2"/>
</dbReference>
<dbReference type="AlphaFoldDB" id="A0AAV2JYT8"/>
<evidence type="ECO:0000256" key="1">
    <source>
        <dbReference type="ARBA" id="ARBA00008535"/>
    </source>
</evidence>
<dbReference type="Pfam" id="PF04548">
    <property type="entry name" value="AIG1"/>
    <property type="match status" value="1"/>
</dbReference>
<comment type="similarity">
    <text evidence="1">Belongs to the TRAFAC class TrmE-Era-EngA-EngB-Septin-like GTPase superfamily. AIG1/Toc34/Toc159-like paraseptin GTPase family. IAN subfamily.</text>
</comment>
<keyword evidence="3" id="KW-0342">GTP-binding</keyword>
<sequence>MNFEPVIQRPKNNHSKTVKDSVYYPSVVSLRQDNMEESTDNPQNELKSRTEELRLVLFGHGWLQKSLTGNTILQQKMFDTGRDVKMCVRRQTLSQDGKRMIMVNTPDRWLQYHVQDPSLMNDNMAECLSMCQPGPHAFLMVVPLGLSQGREWTVEGPLSLLNDHVWKKTIVVFTRPEKLNGITVEDYIIERPFLKPLLERCGHRHHLLDTSFYGHESQVRELLERIGAMVEEDTQNWGSTEMENREKVEVKAKVRQSDVRATKSALRSLFETHAPAKEQHILVVGRKQVGKSSTCKTLLCQAQVHTKKITVVDTPGWHGREKEEARQSIVVEGERFDKKLREMLELRGHMEAEAIKLQEEKKRLETENECTKMMLHSVVTEVQKQFKKKLNLQRKMATDVSTSEMLFRLENDEDDHSSQSREVEKKPQSPLSSGWVLAAGAALGAALGSALGGVGGRSQQRGVVEGFLTAAPKTAVLFQNPSNLVLDFWEGYEAGNWSQVEEPEGRKPGLSKERETEGGVAKE</sequence>
<dbReference type="InterPro" id="IPR006703">
    <property type="entry name" value="G_AIG1"/>
</dbReference>
<feature type="compositionally biased region" description="Basic and acidic residues" evidence="5">
    <location>
        <begin position="503"/>
        <end position="523"/>
    </location>
</feature>
<keyword evidence="8" id="KW-1185">Reference proteome</keyword>
<feature type="region of interest" description="Disordered" evidence="5">
    <location>
        <begin position="412"/>
        <end position="431"/>
    </location>
</feature>
<feature type="domain" description="AIG1-type G" evidence="6">
    <location>
        <begin position="50"/>
        <end position="247"/>
    </location>
</feature>
<protein>
    <recommendedName>
        <fullName evidence="6">AIG1-type G domain-containing protein</fullName>
    </recommendedName>
</protein>
<dbReference type="InterPro" id="IPR027417">
    <property type="entry name" value="P-loop_NTPase"/>
</dbReference>
<organism evidence="7 8">
    <name type="scientific">Knipowitschia caucasica</name>
    <name type="common">Caucasian dwarf goby</name>
    <name type="synonym">Pomatoschistus caucasicus</name>
    <dbReference type="NCBI Taxonomy" id="637954"/>
    <lineage>
        <taxon>Eukaryota</taxon>
        <taxon>Metazoa</taxon>
        <taxon>Chordata</taxon>
        <taxon>Craniata</taxon>
        <taxon>Vertebrata</taxon>
        <taxon>Euteleostomi</taxon>
        <taxon>Actinopterygii</taxon>
        <taxon>Neopterygii</taxon>
        <taxon>Teleostei</taxon>
        <taxon>Neoteleostei</taxon>
        <taxon>Acanthomorphata</taxon>
        <taxon>Gobiaria</taxon>
        <taxon>Gobiiformes</taxon>
        <taxon>Gobioidei</taxon>
        <taxon>Gobiidae</taxon>
        <taxon>Gobiinae</taxon>
        <taxon>Knipowitschia</taxon>
    </lineage>
</organism>
<dbReference type="SUPFAM" id="SSF52540">
    <property type="entry name" value="P-loop containing nucleoside triphosphate hydrolases"/>
    <property type="match status" value="1"/>
</dbReference>
<feature type="region of interest" description="Disordered" evidence="5">
    <location>
        <begin position="498"/>
        <end position="523"/>
    </location>
</feature>
<evidence type="ECO:0000256" key="3">
    <source>
        <dbReference type="ARBA" id="ARBA00023134"/>
    </source>
</evidence>
<dbReference type="PANTHER" id="PTHR10903">
    <property type="entry name" value="GTPASE, IMAP FAMILY MEMBER-RELATED"/>
    <property type="match status" value="1"/>
</dbReference>
<dbReference type="EMBL" id="OZ035837">
    <property type="protein sequence ID" value="CAL1582796.1"/>
    <property type="molecule type" value="Genomic_DNA"/>
</dbReference>
<accession>A0AAV2JYT8</accession>
<keyword evidence="4" id="KW-0175">Coiled coil</keyword>
<reference evidence="7 8" key="1">
    <citation type="submission" date="2024-04" db="EMBL/GenBank/DDBJ databases">
        <authorList>
            <person name="Waldvogel A.-M."/>
            <person name="Schoenle A."/>
        </authorList>
    </citation>
    <scope>NUCLEOTIDE SEQUENCE [LARGE SCALE GENOMIC DNA]</scope>
</reference>
<evidence type="ECO:0000313" key="8">
    <source>
        <dbReference type="Proteomes" id="UP001497482"/>
    </source>
</evidence>
<evidence type="ECO:0000256" key="2">
    <source>
        <dbReference type="ARBA" id="ARBA00022741"/>
    </source>
</evidence>
<dbReference type="InterPro" id="IPR045058">
    <property type="entry name" value="GIMA/IAN/Toc"/>
</dbReference>
<evidence type="ECO:0000256" key="5">
    <source>
        <dbReference type="SAM" id="MobiDB-lite"/>
    </source>
</evidence>
<dbReference type="GO" id="GO:0005525">
    <property type="term" value="F:GTP binding"/>
    <property type="evidence" value="ECO:0007669"/>
    <property type="project" value="UniProtKB-KW"/>
</dbReference>
<evidence type="ECO:0000259" key="6">
    <source>
        <dbReference type="PROSITE" id="PS51720"/>
    </source>
</evidence>